<keyword evidence="1" id="KW-1133">Transmembrane helix</keyword>
<organism evidence="2 3">
    <name type="scientific">Glossina austeni</name>
    <name type="common">Savannah tsetse fly</name>
    <dbReference type="NCBI Taxonomy" id="7395"/>
    <lineage>
        <taxon>Eukaryota</taxon>
        <taxon>Metazoa</taxon>
        <taxon>Ecdysozoa</taxon>
        <taxon>Arthropoda</taxon>
        <taxon>Hexapoda</taxon>
        <taxon>Insecta</taxon>
        <taxon>Pterygota</taxon>
        <taxon>Neoptera</taxon>
        <taxon>Endopterygota</taxon>
        <taxon>Diptera</taxon>
        <taxon>Brachycera</taxon>
        <taxon>Muscomorpha</taxon>
        <taxon>Hippoboscoidea</taxon>
        <taxon>Glossinidae</taxon>
        <taxon>Glossina</taxon>
    </lineage>
</organism>
<dbReference type="EnsemblMetazoa" id="GAUT021292-RA">
    <property type="protein sequence ID" value="GAUT021292-PA"/>
    <property type="gene ID" value="GAUT021292"/>
</dbReference>
<evidence type="ECO:0000256" key="1">
    <source>
        <dbReference type="SAM" id="Phobius"/>
    </source>
</evidence>
<sequence>MIVYIKAYAIFAYLACGVHKLYEHKTALSFQRFTLFSLPSAPVTCFESFFFLVVFQSSSRGRRTARSTTCKIIDDYSVETFGNDMHLRVNFLFTCVYNDAEALSRPCLSRRKKLYSSPSTSAISFNGHCAVPQQQ</sequence>
<evidence type="ECO:0000313" key="3">
    <source>
        <dbReference type="Proteomes" id="UP000078200"/>
    </source>
</evidence>
<evidence type="ECO:0000313" key="2">
    <source>
        <dbReference type="EnsemblMetazoa" id="GAUT021292-PA"/>
    </source>
</evidence>
<accession>A0A1A9V004</accession>
<keyword evidence="3" id="KW-1185">Reference proteome</keyword>
<feature type="transmembrane region" description="Helical" evidence="1">
    <location>
        <begin position="33"/>
        <end position="55"/>
    </location>
</feature>
<name>A0A1A9V004_GLOAU</name>
<protein>
    <submittedName>
        <fullName evidence="2">Uncharacterized protein</fullName>
    </submittedName>
</protein>
<dbReference type="Proteomes" id="UP000078200">
    <property type="component" value="Unassembled WGS sequence"/>
</dbReference>
<keyword evidence="1" id="KW-0472">Membrane</keyword>
<keyword evidence="1" id="KW-0812">Transmembrane</keyword>
<dbReference type="AlphaFoldDB" id="A0A1A9V004"/>
<reference evidence="2" key="1">
    <citation type="submission" date="2020-05" db="UniProtKB">
        <authorList>
            <consortium name="EnsemblMetazoa"/>
        </authorList>
    </citation>
    <scope>IDENTIFICATION</scope>
    <source>
        <strain evidence="2">TTRI</strain>
    </source>
</reference>
<proteinExistence type="predicted"/>
<dbReference type="VEuPathDB" id="VectorBase:GAUT021292"/>